<evidence type="ECO:0008006" key="5">
    <source>
        <dbReference type="Google" id="ProtNLM"/>
    </source>
</evidence>
<keyword evidence="2" id="KW-0472">Membrane</keyword>
<reference evidence="3" key="1">
    <citation type="submission" date="2021-09" db="EMBL/GenBank/DDBJ databases">
        <authorList>
            <consortium name="AG Swart"/>
            <person name="Singh M."/>
            <person name="Singh A."/>
            <person name="Seah K."/>
            <person name="Emmerich C."/>
        </authorList>
    </citation>
    <scope>NUCLEOTIDE SEQUENCE</scope>
    <source>
        <strain evidence="3">ATCC30299</strain>
    </source>
</reference>
<evidence type="ECO:0000313" key="4">
    <source>
        <dbReference type="Proteomes" id="UP001162131"/>
    </source>
</evidence>
<feature type="transmembrane region" description="Helical" evidence="2">
    <location>
        <begin position="224"/>
        <end position="252"/>
    </location>
</feature>
<organism evidence="3 4">
    <name type="scientific">Blepharisma stoltei</name>
    <dbReference type="NCBI Taxonomy" id="1481888"/>
    <lineage>
        <taxon>Eukaryota</taxon>
        <taxon>Sar</taxon>
        <taxon>Alveolata</taxon>
        <taxon>Ciliophora</taxon>
        <taxon>Postciliodesmatophora</taxon>
        <taxon>Heterotrichea</taxon>
        <taxon>Heterotrichida</taxon>
        <taxon>Blepharismidae</taxon>
        <taxon>Blepharisma</taxon>
    </lineage>
</organism>
<keyword evidence="4" id="KW-1185">Reference proteome</keyword>
<accession>A0AAU9KNC8</accession>
<sequence>MEEIKDLPNLEVKLPPWYTRIQLAHTQIASAVVFMSCFIIEIFNFYLSLLIFSTDSSNYFAVGLCLISIFTGISCLLGIALSRVFSLFDVSKRLWKIMSINFVLSFITLGVVHIYFAATVSAYKSSLLSELSDPSSCENSETFTSLAMVYHEADSSGCRGDLSQCSCYQQGKCFQGMDKDINTVKKIEKTFKCGGICVYDNPIFYSGKADDSCIDQIHDAVESAGIICCISLALGATFCFLCVFSVCFMAFYKKKPLYTLKPHRNINESSIWELMQSHFTDKTIGTINTRRQFIHESPPSNPSPSPIDVPDDDKTDENILEE</sequence>
<evidence type="ECO:0000313" key="3">
    <source>
        <dbReference type="EMBL" id="CAG9335596.1"/>
    </source>
</evidence>
<feature type="transmembrane region" description="Helical" evidence="2">
    <location>
        <begin position="28"/>
        <end position="53"/>
    </location>
</feature>
<feature type="region of interest" description="Disordered" evidence="1">
    <location>
        <begin position="293"/>
        <end position="322"/>
    </location>
</feature>
<dbReference type="EMBL" id="CAJZBQ010000062">
    <property type="protein sequence ID" value="CAG9335596.1"/>
    <property type="molecule type" value="Genomic_DNA"/>
</dbReference>
<evidence type="ECO:0000256" key="2">
    <source>
        <dbReference type="SAM" id="Phobius"/>
    </source>
</evidence>
<keyword evidence="2" id="KW-0812">Transmembrane</keyword>
<comment type="caution">
    <text evidence="3">The sequence shown here is derived from an EMBL/GenBank/DDBJ whole genome shotgun (WGS) entry which is preliminary data.</text>
</comment>
<protein>
    <recommendedName>
        <fullName evidence="5">Tetraspanin</fullName>
    </recommendedName>
</protein>
<dbReference type="Proteomes" id="UP001162131">
    <property type="component" value="Unassembled WGS sequence"/>
</dbReference>
<proteinExistence type="predicted"/>
<evidence type="ECO:0000256" key="1">
    <source>
        <dbReference type="SAM" id="MobiDB-lite"/>
    </source>
</evidence>
<gene>
    <name evidence="3" type="ORF">BSTOLATCC_MIC64061</name>
</gene>
<keyword evidence="2" id="KW-1133">Transmembrane helix</keyword>
<name>A0AAU9KNC8_9CILI</name>
<feature type="compositionally biased region" description="Acidic residues" evidence="1">
    <location>
        <begin position="309"/>
        <end position="322"/>
    </location>
</feature>
<feature type="transmembrane region" description="Helical" evidence="2">
    <location>
        <begin position="59"/>
        <end position="81"/>
    </location>
</feature>
<feature type="transmembrane region" description="Helical" evidence="2">
    <location>
        <begin position="102"/>
        <end position="123"/>
    </location>
</feature>
<dbReference type="AlphaFoldDB" id="A0AAU9KNC8"/>